<evidence type="ECO:0000256" key="6">
    <source>
        <dbReference type="ARBA" id="ARBA00022679"/>
    </source>
</evidence>
<comment type="subcellular location">
    <subcellularLocation>
        <location evidence="11">Cell inner membrane</location>
        <topology evidence="11">Lipid-anchor</topology>
        <orientation evidence="11">Periplasmic side</orientation>
    </subcellularLocation>
</comment>
<dbReference type="PROSITE" id="PS51257">
    <property type="entry name" value="PROKAR_LIPOPROTEIN"/>
    <property type="match status" value="1"/>
</dbReference>
<keyword evidence="5 11" id="KW-0285">Flavoprotein</keyword>
<dbReference type="Gene3D" id="3.10.520.10">
    <property type="entry name" value="ApbE-like domains"/>
    <property type="match status" value="1"/>
</dbReference>
<keyword evidence="11" id="KW-1003">Cell membrane</keyword>
<dbReference type="Proteomes" id="UP000502699">
    <property type="component" value="Chromosome"/>
</dbReference>
<keyword evidence="6 11" id="KW-0808">Transferase</keyword>
<evidence type="ECO:0000256" key="11">
    <source>
        <dbReference type="RuleBase" id="RU363002"/>
    </source>
</evidence>
<evidence type="ECO:0000256" key="4">
    <source>
        <dbReference type="ARBA" id="ARBA00016337"/>
    </source>
</evidence>
<protein>
    <recommendedName>
        <fullName evidence="4 11">FAD:protein FMN transferase</fullName>
        <ecNumber evidence="3 11">2.7.1.180</ecNumber>
    </recommendedName>
</protein>
<evidence type="ECO:0000256" key="10">
    <source>
        <dbReference type="ARBA" id="ARBA00048540"/>
    </source>
</evidence>
<dbReference type="KEGG" id="cjap:GWK36_13050"/>
<keyword evidence="13" id="KW-1185">Reference proteome</keyword>
<name>A0A6G7VFV2_9GAMM</name>
<proteinExistence type="inferred from homology"/>
<keyword evidence="7 11" id="KW-0479">Metal-binding</keyword>
<evidence type="ECO:0000313" key="13">
    <source>
        <dbReference type="Proteomes" id="UP000502699"/>
    </source>
</evidence>
<keyword evidence="11" id="KW-0449">Lipoprotein</keyword>
<evidence type="ECO:0000256" key="3">
    <source>
        <dbReference type="ARBA" id="ARBA00011955"/>
    </source>
</evidence>
<evidence type="ECO:0000256" key="5">
    <source>
        <dbReference type="ARBA" id="ARBA00022630"/>
    </source>
</evidence>
<dbReference type="PANTHER" id="PTHR30040:SF2">
    <property type="entry name" value="FAD:PROTEIN FMN TRANSFERASE"/>
    <property type="match status" value="1"/>
</dbReference>
<sequence length="359" mass="39245">MRRPLAGDRLTALGRRLGRGVLLGLLALLGACQDRAPVVLAQFRALGTQFEVRLVGATPDQVERARGIIAQALGVLEHEWSPQGENMQRVNQLLSRGETFVPPPSVLRLIRLGQIIESETEGLVNLGNGGLTRLWGFAGEPAANQHPPSQRQLDAWVRHVPSLRAIESDGLRVRSSDPNLLLDLAPIVRAQAIDLVIHRLKGLGMRHVLVQTPYEQRALGERSGQPWRVPILHPGGSSVLAILPLRGDEALATVSEYDRSFIDRGQRYHDLLDPRTGQPARGLRLVAVLDQEATRATVVARALFIAGPRDWQRLALDLGTHRVLLIDAGGQVWVSPRLAERLEPLDPSAAVTIVDPVAP</sequence>
<keyword evidence="9 11" id="KW-0460">Magnesium</keyword>
<dbReference type="SUPFAM" id="SSF143631">
    <property type="entry name" value="ApbE-like"/>
    <property type="match status" value="1"/>
</dbReference>
<dbReference type="EMBL" id="CP048029">
    <property type="protein sequence ID" value="QIK38756.1"/>
    <property type="molecule type" value="Genomic_DNA"/>
</dbReference>
<evidence type="ECO:0000256" key="8">
    <source>
        <dbReference type="ARBA" id="ARBA00022827"/>
    </source>
</evidence>
<dbReference type="InterPro" id="IPR003374">
    <property type="entry name" value="ApbE-like_sf"/>
</dbReference>
<keyword evidence="11" id="KW-0472">Membrane</keyword>
<organism evidence="12 13">
    <name type="scientific">Caldichromatium japonicum</name>
    <dbReference type="NCBI Taxonomy" id="2699430"/>
    <lineage>
        <taxon>Bacteria</taxon>
        <taxon>Pseudomonadati</taxon>
        <taxon>Pseudomonadota</taxon>
        <taxon>Gammaproteobacteria</taxon>
        <taxon>Chromatiales</taxon>
        <taxon>Chromatiaceae</taxon>
        <taxon>Caldichromatium</taxon>
    </lineage>
</organism>
<comment type="catalytic activity">
    <reaction evidence="10 11">
        <text>L-threonyl-[protein] + FAD = FMN-L-threonyl-[protein] + AMP + H(+)</text>
        <dbReference type="Rhea" id="RHEA:36847"/>
        <dbReference type="Rhea" id="RHEA-COMP:11060"/>
        <dbReference type="Rhea" id="RHEA-COMP:11061"/>
        <dbReference type="ChEBI" id="CHEBI:15378"/>
        <dbReference type="ChEBI" id="CHEBI:30013"/>
        <dbReference type="ChEBI" id="CHEBI:57692"/>
        <dbReference type="ChEBI" id="CHEBI:74257"/>
        <dbReference type="ChEBI" id="CHEBI:456215"/>
        <dbReference type="EC" id="2.7.1.180"/>
    </reaction>
</comment>
<gene>
    <name evidence="12" type="ORF">GWK36_13050</name>
</gene>
<evidence type="ECO:0000256" key="2">
    <source>
        <dbReference type="ARBA" id="ARBA00008282"/>
    </source>
</evidence>
<dbReference type="InterPro" id="IPR024932">
    <property type="entry name" value="ApbE"/>
</dbReference>
<comment type="function">
    <text evidence="11">Flavin transferase that catalyzes the transfer of the FMN moiety of FAD and its covalent binding to the hydroxyl group of a threonine residue in a target flavoprotein.</text>
</comment>
<evidence type="ECO:0000313" key="12">
    <source>
        <dbReference type="EMBL" id="QIK38756.1"/>
    </source>
</evidence>
<dbReference type="GO" id="GO:0046872">
    <property type="term" value="F:metal ion binding"/>
    <property type="evidence" value="ECO:0007669"/>
    <property type="project" value="UniProtKB-UniRule"/>
</dbReference>
<evidence type="ECO:0000256" key="9">
    <source>
        <dbReference type="ARBA" id="ARBA00022842"/>
    </source>
</evidence>
<evidence type="ECO:0000256" key="1">
    <source>
        <dbReference type="ARBA" id="ARBA00001946"/>
    </source>
</evidence>
<dbReference type="PANTHER" id="PTHR30040">
    <property type="entry name" value="THIAMINE BIOSYNTHESIS LIPOPROTEIN APBE"/>
    <property type="match status" value="1"/>
</dbReference>
<accession>A0A6G7VFV2</accession>
<reference evidence="13" key="1">
    <citation type="submission" date="2020-01" db="EMBL/GenBank/DDBJ databases">
        <title>Caldichromatium gen. nov., sp. nov., a thermophilic purple sulfur bacterium member of the family Chromatiaceae isolated from Nakabusa hot spring, Japan.</title>
        <authorList>
            <person name="Saini M.K."/>
            <person name="Hanada S."/>
            <person name="Tank M."/>
        </authorList>
    </citation>
    <scope>NUCLEOTIDE SEQUENCE [LARGE SCALE GENOMIC DNA]</scope>
    <source>
        <strain evidence="13">No.7</strain>
    </source>
</reference>
<comment type="similarity">
    <text evidence="2 11">Belongs to the ApbE family.</text>
</comment>
<dbReference type="GO" id="GO:0016740">
    <property type="term" value="F:transferase activity"/>
    <property type="evidence" value="ECO:0007669"/>
    <property type="project" value="UniProtKB-UniRule"/>
</dbReference>
<dbReference type="RefSeq" id="WP_166271732.1">
    <property type="nucleotide sequence ID" value="NZ_CP048029.1"/>
</dbReference>
<comment type="cofactor">
    <cofactor evidence="1 11">
        <name>Mg(2+)</name>
        <dbReference type="ChEBI" id="CHEBI:18420"/>
    </cofactor>
</comment>
<dbReference type="GO" id="GO:0005886">
    <property type="term" value="C:plasma membrane"/>
    <property type="evidence" value="ECO:0007669"/>
    <property type="project" value="UniProtKB-SubCell"/>
</dbReference>
<keyword evidence="11" id="KW-0997">Cell inner membrane</keyword>
<dbReference type="EC" id="2.7.1.180" evidence="3 11"/>
<dbReference type="Pfam" id="PF02424">
    <property type="entry name" value="ApbE"/>
    <property type="match status" value="1"/>
</dbReference>
<dbReference type="AlphaFoldDB" id="A0A6G7VFV2"/>
<evidence type="ECO:0000256" key="7">
    <source>
        <dbReference type="ARBA" id="ARBA00022723"/>
    </source>
</evidence>
<keyword evidence="8 11" id="KW-0274">FAD</keyword>